<protein>
    <submittedName>
        <fullName evidence="1">Uncharacterized protein</fullName>
    </submittedName>
</protein>
<organism evidence="1 2">
    <name type="scientific">Paenibacillus mucilaginosus (strain KNP414)</name>
    <dbReference type="NCBI Taxonomy" id="1036673"/>
    <lineage>
        <taxon>Bacteria</taxon>
        <taxon>Bacillati</taxon>
        <taxon>Bacillota</taxon>
        <taxon>Bacilli</taxon>
        <taxon>Bacillales</taxon>
        <taxon>Paenibacillaceae</taxon>
        <taxon>Paenibacillus</taxon>
    </lineage>
</organism>
<accession>F8FN61</accession>
<dbReference type="AlphaFoldDB" id="F8FN61"/>
<evidence type="ECO:0000313" key="2">
    <source>
        <dbReference type="Proteomes" id="UP000006620"/>
    </source>
</evidence>
<reference evidence="2" key="1">
    <citation type="submission" date="2011-06" db="EMBL/GenBank/DDBJ databases">
        <title>Complete genome sequence of Paenibacillus mucilaginosus KNP414.</title>
        <authorList>
            <person name="Wang J."/>
            <person name="Hu S."/>
            <person name="Hu X."/>
            <person name="Zhang B."/>
            <person name="Dong D."/>
            <person name="Zhang S."/>
            <person name="Zhao K."/>
            <person name="Wu D."/>
        </authorList>
    </citation>
    <scope>NUCLEOTIDE SEQUENCE [LARGE SCALE GENOMIC DNA]</scope>
    <source>
        <strain evidence="2">KNP414</strain>
    </source>
</reference>
<proteinExistence type="predicted"/>
<dbReference type="EMBL" id="CP002869">
    <property type="protein sequence ID" value="AEI45731.1"/>
    <property type="molecule type" value="Genomic_DNA"/>
</dbReference>
<dbReference type="PATRIC" id="fig|1036673.3.peg.6735"/>
<dbReference type="KEGG" id="pms:KNP414_07221"/>
<name>F8FN61_PAEMK</name>
<reference evidence="1 2" key="2">
    <citation type="journal article" date="2013" name="Genome Announc.">
        <title>Genome Sequence of Growth-Improving Paenibacillus mucilaginosus Strain KNP414.</title>
        <authorList>
            <person name="Lu J.J."/>
            <person name="Wang J.F."/>
            <person name="Hu X.F."/>
        </authorList>
    </citation>
    <scope>NUCLEOTIDE SEQUENCE [LARGE SCALE GENOMIC DNA]</scope>
    <source>
        <strain evidence="1 2">KNP414</strain>
    </source>
</reference>
<dbReference type="RefSeq" id="WP_013920872.1">
    <property type="nucleotide sequence ID" value="NC_015690.1"/>
</dbReference>
<gene>
    <name evidence="1" type="ordered locus">KNP414_07221</name>
</gene>
<sequence length="97" mass="10916">MILHLFVTLLDQRKRLMQGIRSGSDEGRGAAAAYELEKVEGELARRFRQYFGRTLALPGRGRGGLQTEAARLGRQQYTLRLPRAGRHLRPAAASLRQ</sequence>
<dbReference type="HOGENOM" id="CLU_2344035_0_0_9"/>
<evidence type="ECO:0000313" key="1">
    <source>
        <dbReference type="EMBL" id="AEI45731.1"/>
    </source>
</evidence>
<dbReference type="Proteomes" id="UP000006620">
    <property type="component" value="Chromosome"/>
</dbReference>